<evidence type="ECO:0000256" key="3">
    <source>
        <dbReference type="ARBA" id="ARBA00009347"/>
    </source>
</evidence>
<evidence type="ECO:0000256" key="4">
    <source>
        <dbReference type="ARBA" id="ARBA00022456"/>
    </source>
</evidence>
<dbReference type="Gene3D" id="1.10.540.10">
    <property type="entry name" value="Acyl-CoA dehydrogenase/oxidase, N-terminal domain"/>
    <property type="match status" value="1"/>
</dbReference>
<dbReference type="InterPro" id="IPR036250">
    <property type="entry name" value="AcylCo_DH-like_C"/>
</dbReference>
<dbReference type="Gene3D" id="2.40.110.10">
    <property type="entry name" value="Butyryl-CoA Dehydrogenase, subunit A, domain 2"/>
    <property type="match status" value="1"/>
</dbReference>
<dbReference type="GO" id="GO:0003995">
    <property type="term" value="F:acyl-CoA dehydrogenase activity"/>
    <property type="evidence" value="ECO:0007669"/>
    <property type="project" value="InterPro"/>
</dbReference>
<evidence type="ECO:0000256" key="5">
    <source>
        <dbReference type="ARBA" id="ARBA00022630"/>
    </source>
</evidence>
<sequence length="417" mass="44227">MLRSAAGCLWRRALAPGARLLDVQRAALSGSAPLGACGLNADQEEFRRLAETFAAGELMPHGAAWDAGEVFPVETFRKAAGLGFAGMGVDGRYGGAGLGCADAAVILEALAYGDVPAAAYLSIHNMVAGAIARFGSDRQKEELLPALTSMDRLCSYCLTEPGSGSDAASLATTARKQDGAYVLNGTKAFISGAGVADLYLVMARTGGSGPGGISSFLVDKGVEGLSFGKQEDKLGWRSQPTKMVIFDGVRVAEGARLGPEGEGFKIAMSSLDRGRINIAAVGVGGAQFCLDAAMRYSKERKQFGKEIGQFQSSQFKLSDMVTRLHGSRLMVRSAARAADEQSATATLEAAMAKRFATDACFQVANDAMQLLGGYGYLRDYPVERYFRDLRVLSILEGTNEIMRVVISKEMEKLFGEK</sequence>
<comment type="catalytic activity">
    <reaction evidence="8">
        <text>(2S)-2-methylbutanoyl-CoA + oxidized [electron-transfer flavoprotein] + H(+) = (2E)-2-methylbut-2-enoyl-CoA + reduced [electron-transfer flavoprotein]</text>
        <dbReference type="Rhea" id="RHEA:48256"/>
        <dbReference type="Rhea" id="RHEA-COMP:10685"/>
        <dbReference type="Rhea" id="RHEA-COMP:10686"/>
        <dbReference type="ChEBI" id="CHEBI:15378"/>
        <dbReference type="ChEBI" id="CHEBI:57337"/>
        <dbReference type="ChEBI" id="CHEBI:57692"/>
        <dbReference type="ChEBI" id="CHEBI:58307"/>
        <dbReference type="ChEBI" id="CHEBI:88166"/>
    </reaction>
    <physiologicalReaction direction="left-to-right" evidence="8">
        <dbReference type="Rhea" id="RHEA:48257"/>
    </physiologicalReaction>
</comment>
<dbReference type="InterPro" id="IPR006091">
    <property type="entry name" value="Acyl-CoA_Oxase/DH_mid-dom"/>
</dbReference>
<gene>
    <name evidence="15" type="ORF">OSTQU699_LOCUS10680</name>
</gene>
<dbReference type="InterPro" id="IPR046373">
    <property type="entry name" value="Acyl-CoA_Oxase/DH_mid-dom_sf"/>
</dbReference>
<evidence type="ECO:0000259" key="14">
    <source>
        <dbReference type="Pfam" id="PF02771"/>
    </source>
</evidence>
<evidence type="ECO:0000256" key="6">
    <source>
        <dbReference type="ARBA" id="ARBA00022827"/>
    </source>
</evidence>
<feature type="domain" description="Acyl-CoA dehydrogenase/oxidase C-terminal" evidence="12">
    <location>
        <begin position="261"/>
        <end position="410"/>
    </location>
</feature>
<evidence type="ECO:0000256" key="10">
    <source>
        <dbReference type="ARBA" id="ARBA00071686"/>
    </source>
</evidence>
<dbReference type="Proteomes" id="UP000708148">
    <property type="component" value="Unassembled WGS sequence"/>
</dbReference>
<dbReference type="PROSITE" id="PS00073">
    <property type="entry name" value="ACYL_COA_DH_2"/>
    <property type="match status" value="1"/>
</dbReference>
<dbReference type="InterPro" id="IPR009100">
    <property type="entry name" value="AcylCoA_DH/oxidase_NM_dom_sf"/>
</dbReference>
<dbReference type="SUPFAM" id="SSF56645">
    <property type="entry name" value="Acyl-CoA dehydrogenase NM domain-like"/>
    <property type="match status" value="1"/>
</dbReference>
<proteinExistence type="inferred from homology"/>
<dbReference type="PROSITE" id="PS00072">
    <property type="entry name" value="ACYL_COA_DH_1"/>
    <property type="match status" value="1"/>
</dbReference>
<keyword evidence="4" id="KW-0101">Branched-chain amino acid catabolism</keyword>
<name>A0A8S1JIX7_9CHLO</name>
<dbReference type="PANTHER" id="PTHR43831">
    <property type="entry name" value="ISOBUTYRYL-COA DEHYDROGENASE"/>
    <property type="match status" value="1"/>
</dbReference>
<comment type="catalytic activity">
    <reaction evidence="9">
        <text>propanoyl-CoA + oxidized [electron-transfer flavoprotein] + H(+) = acryloyl-CoA + reduced [electron-transfer flavoprotein]</text>
        <dbReference type="Rhea" id="RHEA:31287"/>
        <dbReference type="Rhea" id="RHEA-COMP:10685"/>
        <dbReference type="Rhea" id="RHEA-COMP:10686"/>
        <dbReference type="ChEBI" id="CHEBI:15378"/>
        <dbReference type="ChEBI" id="CHEBI:57367"/>
        <dbReference type="ChEBI" id="CHEBI:57392"/>
        <dbReference type="ChEBI" id="CHEBI:57692"/>
        <dbReference type="ChEBI" id="CHEBI:58307"/>
    </reaction>
    <physiologicalReaction direction="left-to-right" evidence="9">
        <dbReference type="Rhea" id="RHEA:31288"/>
    </physiologicalReaction>
</comment>
<comment type="cofactor">
    <cofactor evidence="1 11">
        <name>FAD</name>
        <dbReference type="ChEBI" id="CHEBI:57692"/>
    </cofactor>
</comment>
<keyword evidence="7 11" id="KW-0560">Oxidoreductase</keyword>
<evidence type="ECO:0000256" key="7">
    <source>
        <dbReference type="ARBA" id="ARBA00023002"/>
    </source>
</evidence>
<organism evidence="15 16">
    <name type="scientific">Ostreobium quekettii</name>
    <dbReference type="NCBI Taxonomy" id="121088"/>
    <lineage>
        <taxon>Eukaryota</taxon>
        <taxon>Viridiplantae</taxon>
        <taxon>Chlorophyta</taxon>
        <taxon>core chlorophytes</taxon>
        <taxon>Ulvophyceae</taxon>
        <taxon>TCBD clade</taxon>
        <taxon>Bryopsidales</taxon>
        <taxon>Ostreobineae</taxon>
        <taxon>Ostreobiaceae</taxon>
        <taxon>Ostreobium</taxon>
    </lineage>
</organism>
<dbReference type="InterPro" id="IPR009075">
    <property type="entry name" value="AcylCo_DH/oxidase_C"/>
</dbReference>
<dbReference type="InterPro" id="IPR052547">
    <property type="entry name" value="Mito_Isobutyryl-CoADH"/>
</dbReference>
<dbReference type="PIRSF" id="PIRSF016578">
    <property type="entry name" value="HsaA"/>
    <property type="match status" value="1"/>
</dbReference>
<dbReference type="FunFam" id="1.20.140.10:FF:000001">
    <property type="entry name" value="Acyl-CoA dehydrogenase"/>
    <property type="match status" value="1"/>
</dbReference>
<comment type="similarity">
    <text evidence="3 11">Belongs to the acyl-CoA dehydrogenase family.</text>
</comment>
<evidence type="ECO:0000256" key="11">
    <source>
        <dbReference type="RuleBase" id="RU362125"/>
    </source>
</evidence>
<protein>
    <recommendedName>
        <fullName evidence="10">Isobutyryl-CoA dehydrogenase, mitochondrial</fullName>
    </recommendedName>
</protein>
<dbReference type="Gene3D" id="1.20.140.10">
    <property type="entry name" value="Butyryl-CoA Dehydrogenase, subunit A, domain 3"/>
    <property type="match status" value="1"/>
</dbReference>
<dbReference type="GO" id="GO:0050660">
    <property type="term" value="F:flavin adenine dinucleotide binding"/>
    <property type="evidence" value="ECO:0007669"/>
    <property type="project" value="InterPro"/>
</dbReference>
<evidence type="ECO:0000259" key="12">
    <source>
        <dbReference type="Pfam" id="PF00441"/>
    </source>
</evidence>
<evidence type="ECO:0000313" key="15">
    <source>
        <dbReference type="EMBL" id="CAD7705325.1"/>
    </source>
</evidence>
<accession>A0A8S1JIX7</accession>
<keyword evidence="6 11" id="KW-0274">FAD</keyword>
<dbReference type="FunFam" id="2.40.110.10:FF:000001">
    <property type="entry name" value="Acyl-CoA dehydrogenase, mitochondrial"/>
    <property type="match status" value="1"/>
</dbReference>
<dbReference type="PANTHER" id="PTHR43831:SF1">
    <property type="entry name" value="ISOBUTYRYL-COA DEHYDROGENASE, MITOCHONDRIAL"/>
    <property type="match status" value="1"/>
</dbReference>
<evidence type="ECO:0000313" key="16">
    <source>
        <dbReference type="Proteomes" id="UP000708148"/>
    </source>
</evidence>
<evidence type="ECO:0000256" key="1">
    <source>
        <dbReference type="ARBA" id="ARBA00001974"/>
    </source>
</evidence>
<keyword evidence="16" id="KW-1185">Reference proteome</keyword>
<dbReference type="Pfam" id="PF00441">
    <property type="entry name" value="Acyl-CoA_dh_1"/>
    <property type="match status" value="1"/>
</dbReference>
<evidence type="ECO:0000259" key="13">
    <source>
        <dbReference type="Pfam" id="PF02770"/>
    </source>
</evidence>
<dbReference type="AlphaFoldDB" id="A0A8S1JIX7"/>
<keyword evidence="5 11" id="KW-0285">Flavoprotein</keyword>
<dbReference type="EMBL" id="CAJHUC010003089">
    <property type="protein sequence ID" value="CAD7705325.1"/>
    <property type="molecule type" value="Genomic_DNA"/>
</dbReference>
<reference evidence="15" key="1">
    <citation type="submission" date="2020-12" db="EMBL/GenBank/DDBJ databases">
        <authorList>
            <person name="Iha C."/>
        </authorList>
    </citation>
    <scope>NUCLEOTIDE SEQUENCE</scope>
</reference>
<dbReference type="InterPro" id="IPR037069">
    <property type="entry name" value="AcylCoA_DH/ox_N_sf"/>
</dbReference>
<feature type="domain" description="Acyl-CoA oxidase/dehydrogenase middle" evidence="13">
    <location>
        <begin position="156"/>
        <end position="249"/>
    </location>
</feature>
<dbReference type="InterPro" id="IPR013786">
    <property type="entry name" value="AcylCoA_DH/ox_N"/>
</dbReference>
<dbReference type="InterPro" id="IPR006089">
    <property type="entry name" value="Acyl-CoA_DH_CS"/>
</dbReference>
<dbReference type="GO" id="GO:0009083">
    <property type="term" value="P:branched-chain amino acid catabolic process"/>
    <property type="evidence" value="ECO:0007669"/>
    <property type="project" value="UniProtKB-KW"/>
</dbReference>
<dbReference type="Pfam" id="PF02771">
    <property type="entry name" value="Acyl-CoA_dh_N"/>
    <property type="match status" value="1"/>
</dbReference>
<evidence type="ECO:0000256" key="9">
    <source>
        <dbReference type="ARBA" id="ARBA00050268"/>
    </source>
</evidence>
<dbReference type="SUPFAM" id="SSF47203">
    <property type="entry name" value="Acyl-CoA dehydrogenase C-terminal domain-like"/>
    <property type="match status" value="1"/>
</dbReference>
<dbReference type="OrthoDB" id="1663335at2759"/>
<comment type="pathway">
    <text evidence="2">Amino-acid degradation; L-valine degradation.</text>
</comment>
<dbReference type="GO" id="GO:0005739">
    <property type="term" value="C:mitochondrion"/>
    <property type="evidence" value="ECO:0007669"/>
    <property type="project" value="TreeGrafter"/>
</dbReference>
<evidence type="ECO:0000256" key="2">
    <source>
        <dbReference type="ARBA" id="ARBA00005109"/>
    </source>
</evidence>
<comment type="caution">
    <text evidence="15">The sequence shown here is derived from an EMBL/GenBank/DDBJ whole genome shotgun (WGS) entry which is preliminary data.</text>
</comment>
<feature type="domain" description="Acyl-CoA dehydrogenase/oxidase N-terminal" evidence="14">
    <location>
        <begin position="41"/>
        <end position="150"/>
    </location>
</feature>
<dbReference type="Pfam" id="PF02770">
    <property type="entry name" value="Acyl-CoA_dh_M"/>
    <property type="match status" value="1"/>
</dbReference>
<evidence type="ECO:0000256" key="8">
    <source>
        <dbReference type="ARBA" id="ARBA00049552"/>
    </source>
</evidence>